<evidence type="ECO:0000313" key="1">
    <source>
        <dbReference type="EMBL" id="WXA91696.1"/>
    </source>
</evidence>
<dbReference type="EMBL" id="CP089982">
    <property type="protein sequence ID" value="WXA91696.1"/>
    <property type="molecule type" value="Genomic_DNA"/>
</dbReference>
<keyword evidence="2" id="KW-1185">Reference proteome</keyword>
<dbReference type="CDD" id="cd02440">
    <property type="entry name" value="AdoMet_MTases"/>
    <property type="match status" value="1"/>
</dbReference>
<keyword evidence="1" id="KW-0808">Transferase</keyword>
<gene>
    <name evidence="1" type="ORF">LZC95_35245</name>
</gene>
<dbReference type="SUPFAM" id="SSF53335">
    <property type="entry name" value="S-adenosyl-L-methionine-dependent methyltransferases"/>
    <property type="match status" value="1"/>
</dbReference>
<dbReference type="Proteomes" id="UP001379533">
    <property type="component" value="Chromosome"/>
</dbReference>
<proteinExistence type="predicted"/>
<keyword evidence="1" id="KW-0489">Methyltransferase</keyword>
<dbReference type="RefSeq" id="WP_394842318.1">
    <property type="nucleotide sequence ID" value="NZ_CP089982.1"/>
</dbReference>
<organism evidence="1 2">
    <name type="scientific">Pendulispora brunnea</name>
    <dbReference type="NCBI Taxonomy" id="2905690"/>
    <lineage>
        <taxon>Bacteria</taxon>
        <taxon>Pseudomonadati</taxon>
        <taxon>Myxococcota</taxon>
        <taxon>Myxococcia</taxon>
        <taxon>Myxococcales</taxon>
        <taxon>Sorangiineae</taxon>
        <taxon>Pendulisporaceae</taxon>
        <taxon>Pendulispora</taxon>
    </lineage>
</organism>
<sequence length="214" mass="24379">MRLDRLRRALREGDSVRDEDFDDVLPLEYRRLSTRFWTPVRAARRASQWLEREGALRVLDVGAGVGKFCVVGALGTRRTRFIGVEHRKALAQVASDVASMLGARRATIFHGHLEDVDIRSYDAFYFFNPFAENVIPSAPQPDDSVELSSERFQRDIGLAERLLIQAPAGTPVVTYCGYGKNMPHDYRLVCDEYHAGPLRLWVKDPFLEADVVRR</sequence>
<evidence type="ECO:0000313" key="2">
    <source>
        <dbReference type="Proteomes" id="UP001379533"/>
    </source>
</evidence>
<name>A0ABZ2JYY4_9BACT</name>
<dbReference type="GO" id="GO:0032259">
    <property type="term" value="P:methylation"/>
    <property type="evidence" value="ECO:0007669"/>
    <property type="project" value="UniProtKB-KW"/>
</dbReference>
<reference evidence="1 2" key="1">
    <citation type="submission" date="2021-12" db="EMBL/GenBank/DDBJ databases">
        <title>Discovery of the Pendulisporaceae a myxobacterial family with distinct sporulation behavior and unique specialized metabolism.</title>
        <authorList>
            <person name="Garcia R."/>
            <person name="Popoff A."/>
            <person name="Bader C.D."/>
            <person name="Loehr J."/>
            <person name="Walesch S."/>
            <person name="Walt C."/>
            <person name="Boldt J."/>
            <person name="Bunk B."/>
            <person name="Haeckl F.J.F.P.J."/>
            <person name="Gunesch A.P."/>
            <person name="Birkelbach J."/>
            <person name="Nuebel U."/>
            <person name="Pietschmann T."/>
            <person name="Bach T."/>
            <person name="Mueller R."/>
        </authorList>
    </citation>
    <scope>NUCLEOTIDE SEQUENCE [LARGE SCALE GENOMIC DNA]</scope>
    <source>
        <strain evidence="1 2">MSr12523</strain>
    </source>
</reference>
<dbReference type="GO" id="GO:0008168">
    <property type="term" value="F:methyltransferase activity"/>
    <property type="evidence" value="ECO:0007669"/>
    <property type="project" value="UniProtKB-KW"/>
</dbReference>
<dbReference type="Gene3D" id="3.40.50.150">
    <property type="entry name" value="Vaccinia Virus protein VP39"/>
    <property type="match status" value="1"/>
</dbReference>
<protein>
    <submittedName>
        <fullName evidence="1">Class I SAM-dependent methyltransferase</fullName>
    </submittedName>
</protein>
<dbReference type="InterPro" id="IPR029063">
    <property type="entry name" value="SAM-dependent_MTases_sf"/>
</dbReference>
<accession>A0ABZ2JYY4</accession>